<dbReference type="EMBL" id="CR931669">
    <property type="protein sequence ID" value="CAI33487.1"/>
    <property type="molecule type" value="Genomic_DNA"/>
</dbReference>
<evidence type="ECO:0000256" key="1">
    <source>
        <dbReference type="ARBA" id="ARBA00004776"/>
    </source>
</evidence>
<sequence length="299" mass="34351">MENILNKKIGIVILNYLNWEDTLDCISSLRLQSNQNFEAVIVENGSPNESVSRIRDFIKNDKNIHLYVVENNLGYANGNNMGILYLKNKYSINRIILTNNDVIFDDKNYISKLIDIEYDGNIGAIGTKIIGSDGLNQNPAYFPISFSSSIKSLIINLLAFSKVIASIKKRFLSSWAKKANDFSSPKTSKQKYFLHGSVIFLTENYLDKFMGLYGGTFLYYEEVILGIIFEKAGLDMLYIPEFSIYHKEDQSSIRSFNNDDLVRRRYLLNSIWSSFKVYLANQEELPNIVSDSIYKHIKE</sequence>
<name>Q4K1D4_STREE</name>
<gene>
    <name evidence="6" type="primary">wcrR</name>
    <name evidence="6" type="ORF">SPC17A_0011</name>
</gene>
<dbReference type="SUPFAM" id="SSF53448">
    <property type="entry name" value="Nucleotide-diphospho-sugar transferases"/>
    <property type="match status" value="1"/>
</dbReference>
<evidence type="ECO:0000256" key="4">
    <source>
        <dbReference type="ARBA" id="ARBA00022679"/>
    </source>
</evidence>
<dbReference type="InterPro" id="IPR001173">
    <property type="entry name" value="Glyco_trans_2-like"/>
</dbReference>
<proteinExistence type="inferred from homology"/>
<accession>Q4K1D4</accession>
<dbReference type="InterPro" id="IPR029044">
    <property type="entry name" value="Nucleotide-diphossugar_trans"/>
</dbReference>
<comment type="pathway">
    <text evidence="1">Cell wall biogenesis; cell wall polysaccharide biosynthesis.</text>
</comment>
<dbReference type="AlphaFoldDB" id="Q4K1D4"/>
<feature type="domain" description="Glycosyltransferase 2-like" evidence="5">
    <location>
        <begin position="11"/>
        <end position="139"/>
    </location>
</feature>
<dbReference type="PANTHER" id="PTHR43179">
    <property type="entry name" value="RHAMNOSYLTRANSFERASE WBBL"/>
    <property type="match status" value="1"/>
</dbReference>
<reference evidence="6" key="1">
    <citation type="journal article" date="2006" name="PLoS Genet.">
        <title>Genetic analysis of the capsular biosynthetic locus from all 90 pneumococcal serotypes.</title>
        <authorList>
            <person name="Bentley S.D."/>
            <person name="Aanensen D.M."/>
            <person name="Mavroidi A."/>
            <person name="Saunders D."/>
            <person name="Rabbinowitsch E."/>
            <person name="Collins M."/>
            <person name="Donohoe K."/>
            <person name="Harris D."/>
            <person name="Murphy L."/>
            <person name="Quail M.A."/>
            <person name="Samuel G."/>
            <person name="Skovsted I.C."/>
            <person name="Kaltoft M.S."/>
            <person name="Barrell B."/>
            <person name="Reeves P.R."/>
            <person name="Parkhill J."/>
            <person name="Spratt B.G."/>
        </authorList>
    </citation>
    <scope>NUCLEOTIDE SEQUENCE</scope>
    <source>
        <strain evidence="6">Nr. 4704</strain>
    </source>
</reference>
<dbReference type="PANTHER" id="PTHR43179:SF12">
    <property type="entry name" value="GALACTOFURANOSYLTRANSFERASE GLFT2"/>
    <property type="match status" value="1"/>
</dbReference>
<organism evidence="6">
    <name type="scientific">Streptococcus pneumoniae</name>
    <dbReference type="NCBI Taxonomy" id="1313"/>
    <lineage>
        <taxon>Bacteria</taxon>
        <taxon>Bacillati</taxon>
        <taxon>Bacillota</taxon>
        <taxon>Bacilli</taxon>
        <taxon>Lactobacillales</taxon>
        <taxon>Streptococcaceae</taxon>
        <taxon>Streptococcus</taxon>
    </lineage>
</organism>
<dbReference type="Pfam" id="PF00535">
    <property type="entry name" value="Glycos_transf_2"/>
    <property type="match status" value="1"/>
</dbReference>
<evidence type="ECO:0000256" key="3">
    <source>
        <dbReference type="ARBA" id="ARBA00022676"/>
    </source>
</evidence>
<keyword evidence="4 6" id="KW-0808">Transferase</keyword>
<evidence type="ECO:0000259" key="5">
    <source>
        <dbReference type="Pfam" id="PF00535"/>
    </source>
</evidence>
<comment type="similarity">
    <text evidence="2">Belongs to the glycosyltransferase 2 family.</text>
</comment>
<protein>
    <submittedName>
        <fullName evidence="6">Putative glycosyl transferase</fullName>
    </submittedName>
</protein>
<dbReference type="Gene3D" id="3.90.550.10">
    <property type="entry name" value="Spore Coat Polysaccharide Biosynthesis Protein SpsA, Chain A"/>
    <property type="match status" value="1"/>
</dbReference>
<evidence type="ECO:0000256" key="2">
    <source>
        <dbReference type="ARBA" id="ARBA00006739"/>
    </source>
</evidence>
<dbReference type="CAZy" id="GT2">
    <property type="family name" value="Glycosyltransferase Family 2"/>
</dbReference>
<evidence type="ECO:0000313" key="6">
    <source>
        <dbReference type="EMBL" id="CAI33487.1"/>
    </source>
</evidence>
<dbReference type="GO" id="GO:0016757">
    <property type="term" value="F:glycosyltransferase activity"/>
    <property type="evidence" value="ECO:0007669"/>
    <property type="project" value="UniProtKB-KW"/>
</dbReference>
<keyword evidence="3" id="KW-0328">Glycosyltransferase</keyword>